<dbReference type="CDD" id="cd00593">
    <property type="entry name" value="RIBOc"/>
    <property type="match status" value="1"/>
</dbReference>
<evidence type="ECO:0000313" key="4">
    <source>
        <dbReference type="Proteomes" id="UP001222325"/>
    </source>
</evidence>
<accession>A0AAD6XYN8</accession>
<feature type="compositionally biased region" description="Low complexity" evidence="1">
    <location>
        <begin position="483"/>
        <end position="500"/>
    </location>
</feature>
<dbReference type="Gene3D" id="1.10.1520.10">
    <property type="entry name" value="Ribonuclease III domain"/>
    <property type="match status" value="1"/>
</dbReference>
<dbReference type="InterPro" id="IPR000999">
    <property type="entry name" value="RNase_III_dom"/>
</dbReference>
<sequence length="567" mass="62249">MAPRIHEIQAHVIASIHGPTYRPIQPPTKTVIFSISRKERERLEIYGDALLGCRLIKYLFFEFPLEGACFISNVKAALLSNHIFTNILLKAKGYSTPLGFPVDKAVADVFETMAALSHEEEAQNFELWFCKTFIPLVNAAASLRNRADIGSRGNEVNFIPRATASLSDSLGFLLEMGSAQVPIKPKTSRMGSCIEVAVSAAAPISVIYPLCVTKSDIPIRRRGREDESQNQPLPRKRRWAEAMEAVGHQHGPSQSNWVEAMTRIADPTQTLSKQGRRTEAKENQRPPVRAESHRYRRWNIFDPKSIGHQHSTFPVSPGPRFLQIAPPAISTPQLPSAAERILSGSAPATAQAAEHLSSALSPTSPIQQPDIGFERDPLEPFIIKNSMRLPPPDAKAMTDHRDEDCSRAGTCSPMEMSPNCSPTRFIWAFLPSGDTRHSPSTLEMELGDVDASATVLCPSRMVVEPIPTVLHIASNLARRRSDSLASTSSSPMDISPSSSPTKFLLPPFVFSQEPTPTLRKQGPPDSPTPRGHTGMSDGLHLPSNRCPLTSAQNLPGVAFAKESWSRF</sequence>
<dbReference type="AlphaFoldDB" id="A0AAD6XYN8"/>
<evidence type="ECO:0000313" key="3">
    <source>
        <dbReference type="EMBL" id="KAJ7097757.1"/>
    </source>
</evidence>
<dbReference type="GO" id="GO:0004525">
    <property type="term" value="F:ribonuclease III activity"/>
    <property type="evidence" value="ECO:0007669"/>
    <property type="project" value="InterPro"/>
</dbReference>
<gene>
    <name evidence="3" type="ORF">B0H15DRAFT_618421</name>
</gene>
<dbReference type="InterPro" id="IPR036389">
    <property type="entry name" value="RNase_III_sf"/>
</dbReference>
<evidence type="ECO:0000256" key="1">
    <source>
        <dbReference type="SAM" id="MobiDB-lite"/>
    </source>
</evidence>
<feature type="compositionally biased region" description="Basic and acidic residues" evidence="1">
    <location>
        <begin position="276"/>
        <end position="292"/>
    </location>
</feature>
<protein>
    <recommendedName>
        <fullName evidence="2">RNase III domain-containing protein</fullName>
    </recommendedName>
</protein>
<keyword evidence="4" id="KW-1185">Reference proteome</keyword>
<dbReference type="EMBL" id="JARJCN010000009">
    <property type="protein sequence ID" value="KAJ7097757.1"/>
    <property type="molecule type" value="Genomic_DNA"/>
</dbReference>
<feature type="domain" description="RNase III" evidence="2">
    <location>
        <begin position="35"/>
        <end position="87"/>
    </location>
</feature>
<dbReference type="SUPFAM" id="SSF69065">
    <property type="entry name" value="RNase III domain-like"/>
    <property type="match status" value="1"/>
</dbReference>
<dbReference type="PROSITE" id="PS50142">
    <property type="entry name" value="RNASE_3_2"/>
    <property type="match status" value="1"/>
</dbReference>
<dbReference type="Proteomes" id="UP001222325">
    <property type="component" value="Unassembled WGS sequence"/>
</dbReference>
<dbReference type="GO" id="GO:0006396">
    <property type="term" value="P:RNA processing"/>
    <property type="evidence" value="ECO:0007669"/>
    <property type="project" value="InterPro"/>
</dbReference>
<comment type="caution">
    <text evidence="3">The sequence shown here is derived from an EMBL/GenBank/DDBJ whole genome shotgun (WGS) entry which is preliminary data.</text>
</comment>
<name>A0AAD6XYN8_9AGAR</name>
<organism evidence="3 4">
    <name type="scientific">Mycena belliarum</name>
    <dbReference type="NCBI Taxonomy" id="1033014"/>
    <lineage>
        <taxon>Eukaryota</taxon>
        <taxon>Fungi</taxon>
        <taxon>Dikarya</taxon>
        <taxon>Basidiomycota</taxon>
        <taxon>Agaricomycotina</taxon>
        <taxon>Agaricomycetes</taxon>
        <taxon>Agaricomycetidae</taxon>
        <taxon>Agaricales</taxon>
        <taxon>Marasmiineae</taxon>
        <taxon>Mycenaceae</taxon>
        <taxon>Mycena</taxon>
    </lineage>
</organism>
<feature type="region of interest" description="Disordered" evidence="1">
    <location>
        <begin position="478"/>
        <end position="547"/>
    </location>
</feature>
<feature type="region of interest" description="Disordered" evidence="1">
    <location>
        <begin position="268"/>
        <end position="292"/>
    </location>
</feature>
<reference evidence="3" key="1">
    <citation type="submission" date="2023-03" db="EMBL/GenBank/DDBJ databases">
        <title>Massive genome expansion in bonnet fungi (Mycena s.s.) driven by repeated elements and novel gene families across ecological guilds.</title>
        <authorList>
            <consortium name="Lawrence Berkeley National Laboratory"/>
            <person name="Harder C.B."/>
            <person name="Miyauchi S."/>
            <person name="Viragh M."/>
            <person name="Kuo A."/>
            <person name="Thoen E."/>
            <person name="Andreopoulos B."/>
            <person name="Lu D."/>
            <person name="Skrede I."/>
            <person name="Drula E."/>
            <person name="Henrissat B."/>
            <person name="Morin E."/>
            <person name="Kohler A."/>
            <person name="Barry K."/>
            <person name="LaButti K."/>
            <person name="Morin E."/>
            <person name="Salamov A."/>
            <person name="Lipzen A."/>
            <person name="Mereny Z."/>
            <person name="Hegedus B."/>
            <person name="Baldrian P."/>
            <person name="Stursova M."/>
            <person name="Weitz H."/>
            <person name="Taylor A."/>
            <person name="Grigoriev I.V."/>
            <person name="Nagy L.G."/>
            <person name="Martin F."/>
            <person name="Kauserud H."/>
        </authorList>
    </citation>
    <scope>NUCLEOTIDE SEQUENCE</scope>
    <source>
        <strain evidence="3">CBHHK173m</strain>
    </source>
</reference>
<proteinExistence type="predicted"/>
<evidence type="ECO:0000259" key="2">
    <source>
        <dbReference type="PROSITE" id="PS50142"/>
    </source>
</evidence>